<comment type="caution">
    <text evidence="3">The sequence shown here is derived from an EMBL/GenBank/DDBJ whole genome shotgun (WGS) entry which is preliminary data.</text>
</comment>
<dbReference type="Proteomes" id="UP000644660">
    <property type="component" value="Unassembled WGS sequence"/>
</dbReference>
<evidence type="ECO:0000313" key="4">
    <source>
        <dbReference type="Proteomes" id="UP000644660"/>
    </source>
</evidence>
<gene>
    <name evidence="3" type="ORF">KABA2_05S03410</name>
</gene>
<feature type="compositionally biased region" description="Basic and acidic residues" evidence="1">
    <location>
        <begin position="578"/>
        <end position="588"/>
    </location>
</feature>
<feature type="domain" description="BRCT" evidence="2">
    <location>
        <begin position="113"/>
        <end position="209"/>
    </location>
</feature>
<dbReference type="PROSITE" id="PS50172">
    <property type="entry name" value="BRCT"/>
    <property type="match status" value="2"/>
</dbReference>
<evidence type="ECO:0000313" key="3">
    <source>
        <dbReference type="EMBL" id="CAB4254885.1"/>
    </source>
</evidence>
<dbReference type="Pfam" id="PF16770">
    <property type="entry name" value="RTT107_BRCT_5"/>
    <property type="match status" value="1"/>
</dbReference>
<keyword evidence="4" id="KW-1185">Reference proteome</keyword>
<sequence>MAGIFDELNFLIISSGKLYSAAAESSIQQLRENGAKNVYLHDININIKTNNARDWFVREYGTKNIHFIISETENFSFYHVAAFDFLIPVVTTGWLSLSIKNKRHIKTNLYSPDRRHVLKDAQVFISQECCRGPAERLFYSELVQVLGGTYVESISTRTTHVIANDSEDKFVSVVVQKLPASSTMAFVYPTWLIECFKKLKNVPCDEHRIDMEDILTNQDKISDVWDRVSAMTFEDLNKNKTFLKNKKFLIGMDLSMSSNAYVIVQQIIENYGGEIYHQLNDSDVLHHSYSFDCFLGYTTKSKEYDLLTSSSASHKIIGKYVGNLIWLFTMWSQNEFIPSNYKTGKIIFAPFPSKVFNKNSCIMTFTNYFGQQRTYIQRLVNLLGGISTTQLSNKNTHLISQLPMGKKFITAKKWGHCIVVNHLWLEECYKQNSNVDPNKGEFHEYDKIKNDILLNLGQMTFSESSNTEIDDESFLQTQEPPEELRPNKKETEHLKELSGSSTKFEIEKDNNKPPQKGSGTKLTKNDTMNSTNETFFEASDIIDTSLIGKRTLDASNIKQKEKALKYSKAVDLFKELSSDEDKKNDKSSKISSQGSTTMAFDRSKQNDLHNKVTTLSKTISVLGASRQSSNLSPILQRESSELMGSGGSRRAAAAQAAKRLHSDMESLNEYQKHKKGKNGKVAMLPQEKAMIKERKEMTNEAKDRLERCDYYIEDNGKTVRRHIFNIYAVGTGCDLNHLSLLDEVILSILGISLFSDDYSDNENLVNCIVAPKRLRTSKFLKALSFPNLRYAVTPDFIFGLLKKVNAELPFDWDQFIDIDNYIVPDISRELLDRANKPKKMFERAGLYSINIVRDISGGPAVISSILKEHGIQNINILDNNSIKSFQNFEINHKDDSKNGSLRKVKLENGTYIRPPKYVLVASKPSQMKKFRDSVMEADPQHSEEGILVVNWDWCVDSIFKLDIDYKRNKNVLFYSLPRD</sequence>
<dbReference type="Pfam" id="PF12738">
    <property type="entry name" value="PTCB-BRCT"/>
    <property type="match status" value="1"/>
</dbReference>
<dbReference type="GO" id="GO:0005634">
    <property type="term" value="C:nucleus"/>
    <property type="evidence" value="ECO:0007669"/>
    <property type="project" value="TreeGrafter"/>
</dbReference>
<feature type="compositionally biased region" description="Basic and acidic residues" evidence="1">
    <location>
        <begin position="482"/>
        <end position="496"/>
    </location>
</feature>
<dbReference type="GO" id="GO:1990683">
    <property type="term" value="P:DNA double-strand break attachment to nuclear envelope"/>
    <property type="evidence" value="ECO:0007669"/>
    <property type="project" value="TreeGrafter"/>
</dbReference>
<feature type="compositionally biased region" description="Polar residues" evidence="1">
    <location>
        <begin position="517"/>
        <end position="528"/>
    </location>
</feature>
<organism evidence="3 4">
    <name type="scientific">Maudiozyma barnettii</name>
    <dbReference type="NCBI Taxonomy" id="61262"/>
    <lineage>
        <taxon>Eukaryota</taxon>
        <taxon>Fungi</taxon>
        <taxon>Dikarya</taxon>
        <taxon>Ascomycota</taxon>
        <taxon>Saccharomycotina</taxon>
        <taxon>Saccharomycetes</taxon>
        <taxon>Saccharomycetales</taxon>
        <taxon>Saccharomycetaceae</taxon>
        <taxon>Maudiozyma</taxon>
    </lineage>
</organism>
<dbReference type="SUPFAM" id="SSF52113">
    <property type="entry name" value="BRCT domain"/>
    <property type="match status" value="2"/>
</dbReference>
<name>A0A8H2VG13_9SACH</name>
<protein>
    <submittedName>
        <fullName evidence="3">Similar to Saccharomyces cerevisiae YHR154W RTT107 Protein implicated in Mms22- dependent DNA repair during S phase</fullName>
    </submittedName>
</protein>
<dbReference type="GO" id="GO:0035361">
    <property type="term" value="C:Cul8-RING ubiquitin ligase complex"/>
    <property type="evidence" value="ECO:0007669"/>
    <property type="project" value="TreeGrafter"/>
</dbReference>
<dbReference type="PANTHER" id="PTHR47667">
    <property type="entry name" value="REGULATOR OF TY1 TRANSPOSITION PROTEIN 107"/>
    <property type="match status" value="1"/>
</dbReference>
<dbReference type="InterPro" id="IPR036420">
    <property type="entry name" value="BRCT_dom_sf"/>
</dbReference>
<evidence type="ECO:0000256" key="1">
    <source>
        <dbReference type="SAM" id="MobiDB-lite"/>
    </source>
</evidence>
<dbReference type="Pfam" id="PF00533">
    <property type="entry name" value="BRCT"/>
    <property type="match status" value="1"/>
</dbReference>
<dbReference type="Gene3D" id="3.40.50.10190">
    <property type="entry name" value="BRCT domain"/>
    <property type="match status" value="4"/>
</dbReference>
<dbReference type="InterPro" id="IPR031906">
    <property type="entry name" value="RTT107_BRCT_6"/>
</dbReference>
<dbReference type="GO" id="GO:0006302">
    <property type="term" value="P:double-strand break repair"/>
    <property type="evidence" value="ECO:0007669"/>
    <property type="project" value="TreeGrafter"/>
</dbReference>
<reference evidence="3 4" key="1">
    <citation type="submission" date="2020-05" db="EMBL/GenBank/DDBJ databases">
        <authorList>
            <person name="Casaregola S."/>
            <person name="Devillers H."/>
            <person name="Grondin C."/>
        </authorList>
    </citation>
    <scope>NUCLEOTIDE SEQUENCE [LARGE SCALE GENOMIC DNA]</scope>
    <source>
        <strain evidence="3 4">CLIB 1767</strain>
    </source>
</reference>
<feature type="region of interest" description="Disordered" evidence="1">
    <location>
        <begin position="466"/>
        <end position="528"/>
    </location>
</feature>
<feature type="region of interest" description="Disordered" evidence="1">
    <location>
        <begin position="578"/>
        <end position="605"/>
    </location>
</feature>
<dbReference type="InterPro" id="IPR001357">
    <property type="entry name" value="BRCT_dom"/>
</dbReference>
<dbReference type="InterPro" id="IPR053036">
    <property type="entry name" value="CellCycle_DNARepair_Reg"/>
</dbReference>
<accession>A0A8H2VG13</accession>
<proteinExistence type="predicted"/>
<dbReference type="AlphaFoldDB" id="A0A8H2VG13"/>
<dbReference type="GeneID" id="64857905"/>
<dbReference type="PANTHER" id="PTHR47667:SF1">
    <property type="entry name" value="REGULATOR OF TY1 TRANSPOSITION PROTEIN 107"/>
    <property type="match status" value="1"/>
</dbReference>
<dbReference type="SMART" id="SM00292">
    <property type="entry name" value="BRCT"/>
    <property type="match status" value="4"/>
</dbReference>
<evidence type="ECO:0000259" key="2">
    <source>
        <dbReference type="PROSITE" id="PS50172"/>
    </source>
</evidence>
<dbReference type="OrthoDB" id="342264at2759"/>
<dbReference type="EMBL" id="CAEFZW010000005">
    <property type="protein sequence ID" value="CAB4254885.1"/>
    <property type="molecule type" value="Genomic_DNA"/>
</dbReference>
<feature type="domain" description="BRCT" evidence="2">
    <location>
        <begin position="351"/>
        <end position="442"/>
    </location>
</feature>
<dbReference type="Pfam" id="PF16771">
    <property type="entry name" value="RTT107_BRCT_6"/>
    <property type="match status" value="1"/>
</dbReference>
<dbReference type="RefSeq" id="XP_041406729.1">
    <property type="nucleotide sequence ID" value="XM_041550795.1"/>
</dbReference>